<proteinExistence type="predicted"/>
<reference evidence="1 2" key="1">
    <citation type="submission" date="2019-08" db="EMBL/GenBank/DDBJ databases">
        <title>Pedobacter sp. nov., isolated from Han river, South Korea.</title>
        <authorList>
            <person name="Lee D.-H."/>
            <person name="Kim Y.-S."/>
            <person name="Hwang E.-M."/>
            <person name="Le Tran T.C."/>
            <person name="Cha C.-J."/>
        </authorList>
    </citation>
    <scope>NUCLEOTIDE SEQUENCE [LARGE SCALE GENOMIC DNA]</scope>
    <source>
        <strain evidence="1 2">CJ43</strain>
    </source>
</reference>
<gene>
    <name evidence="1" type="ORF">FYC62_11340</name>
</gene>
<protein>
    <submittedName>
        <fullName evidence="1">Uncharacterized protein</fullName>
    </submittedName>
</protein>
<sequence length="288" mass="30987">MLAFVTAVGLSSGAYAQTPLSGFMQGKNGGNVAFSANHENYGEVYLVPEKIDGVPIFNSVTVNSFNIYASYGFSDKLDFIVNLPFVRTAGSANQDVLNDLGFQNSREGAQDISAFLKYEFAKKGNLSLQGSFGITTPLGDYKVDEGLQSIIAIGNRATTFNAVALAHYKLSNGFFVTGQAGYSLRSTEVPDAVLSQLKLGWAKKRFYADAYLANQTSTGGVDILRPGFTGFFPATQVNYTRVGANVYAPLDGNFGINAGAGTTIGGRNLGKADFFSFGFVYNFKYREY</sequence>
<evidence type="ECO:0000313" key="1">
    <source>
        <dbReference type="EMBL" id="QEK53312.1"/>
    </source>
</evidence>
<organism evidence="1 2">
    <name type="scientific">Pedobacter aquae</name>
    <dbReference type="NCBI Taxonomy" id="2605747"/>
    <lineage>
        <taxon>Bacteria</taxon>
        <taxon>Pseudomonadati</taxon>
        <taxon>Bacteroidota</taxon>
        <taxon>Sphingobacteriia</taxon>
        <taxon>Sphingobacteriales</taxon>
        <taxon>Sphingobacteriaceae</taxon>
        <taxon>Pedobacter</taxon>
    </lineage>
</organism>
<accession>A0A5C0VMY0</accession>
<dbReference type="Proteomes" id="UP000323653">
    <property type="component" value="Chromosome"/>
</dbReference>
<evidence type="ECO:0000313" key="2">
    <source>
        <dbReference type="Proteomes" id="UP000323653"/>
    </source>
</evidence>
<name>A0A5C0VMY0_9SPHI</name>
<dbReference type="KEGG" id="pej:FYC62_11340"/>
<dbReference type="AlphaFoldDB" id="A0A5C0VMY0"/>
<keyword evidence="2" id="KW-1185">Reference proteome</keyword>
<dbReference type="EMBL" id="CP043329">
    <property type="protein sequence ID" value="QEK53312.1"/>
    <property type="molecule type" value="Genomic_DNA"/>
</dbReference>